<dbReference type="PROSITE" id="PS50166">
    <property type="entry name" value="IMPORTIN_B_NT"/>
    <property type="match status" value="1"/>
</dbReference>
<dbReference type="InterPro" id="IPR005043">
    <property type="entry name" value="XPO2_C"/>
</dbReference>
<feature type="domain" description="Importin N-terminal" evidence="10">
    <location>
        <begin position="29"/>
        <end position="105"/>
    </location>
</feature>
<dbReference type="GO" id="GO:0005049">
    <property type="term" value="F:nuclear export signal receptor activity"/>
    <property type="evidence" value="ECO:0007669"/>
    <property type="project" value="TreeGrafter"/>
</dbReference>
<evidence type="ECO:0000256" key="4">
    <source>
        <dbReference type="ARBA" id="ARBA00018945"/>
    </source>
</evidence>
<evidence type="ECO:0000256" key="6">
    <source>
        <dbReference type="ARBA" id="ARBA00022490"/>
    </source>
</evidence>
<dbReference type="GO" id="GO:0006611">
    <property type="term" value="P:protein export from nucleus"/>
    <property type="evidence" value="ECO:0007669"/>
    <property type="project" value="TreeGrafter"/>
</dbReference>
<dbReference type="SMART" id="SM00913">
    <property type="entry name" value="IBN_N"/>
    <property type="match status" value="1"/>
</dbReference>
<keyword evidence="6" id="KW-0963">Cytoplasm</keyword>
<dbReference type="Gene3D" id="1.25.10.10">
    <property type="entry name" value="Leucine-rich Repeat Variant"/>
    <property type="match status" value="1"/>
</dbReference>
<keyword evidence="7" id="KW-0653">Protein transport</keyword>
<comment type="subcellular location">
    <subcellularLocation>
        <location evidence="2">Cytoplasm</location>
    </subcellularLocation>
    <subcellularLocation>
        <location evidence="1">Nucleus</location>
    </subcellularLocation>
</comment>
<dbReference type="EMBL" id="UFQT01001404">
    <property type="protein sequence ID" value="SSX30396.1"/>
    <property type="molecule type" value="Genomic_DNA"/>
</dbReference>
<evidence type="ECO:0000313" key="11">
    <source>
        <dbReference type="EMBL" id="SSX10714.1"/>
    </source>
</evidence>
<dbReference type="Pfam" id="PF03378">
    <property type="entry name" value="CAS_CSE1"/>
    <property type="match status" value="1"/>
</dbReference>
<dbReference type="VEuPathDB" id="VectorBase:CSON002419"/>
<evidence type="ECO:0000313" key="12">
    <source>
        <dbReference type="EMBL" id="SSX30396.1"/>
    </source>
</evidence>
<dbReference type="InterPro" id="IPR016024">
    <property type="entry name" value="ARM-type_fold"/>
</dbReference>
<dbReference type="GO" id="GO:0006606">
    <property type="term" value="P:protein import into nucleus"/>
    <property type="evidence" value="ECO:0007669"/>
    <property type="project" value="TreeGrafter"/>
</dbReference>
<dbReference type="PANTHER" id="PTHR10997">
    <property type="entry name" value="IMPORTIN-7, 8, 11"/>
    <property type="match status" value="1"/>
</dbReference>
<dbReference type="SUPFAM" id="SSF48371">
    <property type="entry name" value="ARM repeat"/>
    <property type="match status" value="1"/>
</dbReference>
<dbReference type="GO" id="GO:0031267">
    <property type="term" value="F:small GTPase binding"/>
    <property type="evidence" value="ECO:0007669"/>
    <property type="project" value="InterPro"/>
</dbReference>
<evidence type="ECO:0000256" key="1">
    <source>
        <dbReference type="ARBA" id="ARBA00004123"/>
    </source>
</evidence>
<keyword evidence="8" id="KW-0539">Nucleus</keyword>
<dbReference type="EMBL" id="UFQS01001404">
    <property type="protein sequence ID" value="SSX10714.1"/>
    <property type="molecule type" value="Genomic_DNA"/>
</dbReference>
<keyword evidence="5" id="KW-0813">Transport</keyword>
<protein>
    <recommendedName>
        <fullName evidence="4">Exportin-2</fullName>
    </recommendedName>
    <alternativeName>
        <fullName evidence="9">Importin-alpha re-exporter</fullName>
    </alternativeName>
</protein>
<dbReference type="OMA" id="AENEFLM"/>
<evidence type="ECO:0000256" key="3">
    <source>
        <dbReference type="ARBA" id="ARBA00008669"/>
    </source>
</evidence>
<evidence type="ECO:0000256" key="7">
    <source>
        <dbReference type="ARBA" id="ARBA00022927"/>
    </source>
</evidence>
<evidence type="ECO:0000256" key="5">
    <source>
        <dbReference type="ARBA" id="ARBA00022448"/>
    </source>
</evidence>
<dbReference type="InterPro" id="IPR013713">
    <property type="entry name" value="XPO2_central"/>
</dbReference>
<reference evidence="12" key="2">
    <citation type="submission" date="2018-07" db="EMBL/GenBank/DDBJ databases">
        <authorList>
            <person name="Quirk P.G."/>
            <person name="Krulwich T.A."/>
        </authorList>
    </citation>
    <scope>NUCLEOTIDE SEQUENCE</scope>
</reference>
<dbReference type="AlphaFoldDB" id="A0A336KZ79"/>
<accession>A0A336KZ79</accession>
<evidence type="ECO:0000256" key="8">
    <source>
        <dbReference type="ARBA" id="ARBA00023242"/>
    </source>
</evidence>
<gene>
    <name evidence="11" type="primary">CSON002419</name>
</gene>
<dbReference type="Pfam" id="PF08506">
    <property type="entry name" value="Cse1"/>
    <property type="match status" value="1"/>
</dbReference>
<dbReference type="InterPro" id="IPR011989">
    <property type="entry name" value="ARM-like"/>
</dbReference>
<dbReference type="InterPro" id="IPR001494">
    <property type="entry name" value="Importin-beta_N"/>
</dbReference>
<dbReference type="GO" id="GO:0005829">
    <property type="term" value="C:cytosol"/>
    <property type="evidence" value="ECO:0007669"/>
    <property type="project" value="TreeGrafter"/>
</dbReference>
<dbReference type="FunFam" id="1.25.10.10:FF:000057">
    <property type="entry name" value="Exportin-2 isoform 1"/>
    <property type="match status" value="1"/>
</dbReference>
<proteinExistence type="inferred from homology"/>
<evidence type="ECO:0000259" key="10">
    <source>
        <dbReference type="PROSITE" id="PS50166"/>
    </source>
</evidence>
<dbReference type="PANTHER" id="PTHR10997:SF8">
    <property type="entry name" value="EXPORTIN-2"/>
    <property type="match status" value="1"/>
</dbReference>
<comment type="similarity">
    <text evidence="3">Belongs to the XPO2/CSE1 family.</text>
</comment>
<organism evidence="11">
    <name type="scientific">Culicoides sonorensis</name>
    <name type="common">Biting midge</name>
    <dbReference type="NCBI Taxonomy" id="179676"/>
    <lineage>
        <taxon>Eukaryota</taxon>
        <taxon>Metazoa</taxon>
        <taxon>Ecdysozoa</taxon>
        <taxon>Arthropoda</taxon>
        <taxon>Hexapoda</taxon>
        <taxon>Insecta</taxon>
        <taxon>Pterygota</taxon>
        <taxon>Neoptera</taxon>
        <taxon>Endopterygota</taxon>
        <taxon>Diptera</taxon>
        <taxon>Nematocera</taxon>
        <taxon>Chironomoidea</taxon>
        <taxon>Ceratopogonidae</taxon>
        <taxon>Ceratopogoninae</taxon>
        <taxon>Culicoides</taxon>
        <taxon>Monoculicoides</taxon>
    </lineage>
</organism>
<reference evidence="11" key="1">
    <citation type="submission" date="2018-04" db="EMBL/GenBank/DDBJ databases">
        <authorList>
            <person name="Go L.Y."/>
            <person name="Mitchell J.A."/>
        </authorList>
    </citation>
    <scope>NUCLEOTIDE SEQUENCE</scope>
    <source>
        <tissue evidence="11">Whole organism</tissue>
    </source>
</reference>
<evidence type="ECO:0000256" key="2">
    <source>
        <dbReference type="ARBA" id="ARBA00004496"/>
    </source>
</evidence>
<name>A0A336KZ79_CULSO</name>
<sequence>MDLNDNNFQTLAKHLLDTLSPDSNVRRPAENFLQSIEHNMNFPVLLLALIDKPEQDLTIRIAGAITFKNYIKRNWGTGQDEESESRIHANDRETVKTLIIQLMLKAPPQIQKQLSDAVAIIGKHDFPKKWPQLIDEMIAKFATGDFYIINGVLQTAHSLFKRYRFEFKSQTLWEEIKFVLDRFAKPITDLVTATMKLTQDHANNPEALKVIYSSLVLIAKVFNSLNAQDLPEFFEDNMAIWMDIFHNLLVTDVPCLKTPDDEEAGVLEQLRSQVCDNLGMYAMKYDEEFGPYMTKFVTDVWELLCATGNQTKYDALVSNALQFLSTVADRTHYRHLFEEPTVLSSICEKVIIPNMDFRASDEELFEENPEEYIRRDIEGSDIDTRRRAACDLVKILSQKFEAQIMEIFGRYLQVLLAKYAENPTTNWRAKDTAIYLVMALASRGSTQKMGVTQTSQLVPLPDFCKQQIIPELERPNINELPVLKADALKFLMTFRSLLGPEITMVSLPLMIKHLQAQSVVVHSYAACALDKVLILRGPDGKSPLVSGPQLTPFANDLFAGLFAALEQAGSAENEYVMKAIMRSFSTLQEASIPYMGHALPKLTEILTQVAKNPSKPHFNHYLFETFSLSIRIICKSEYKAVDAFEEALFPVFQGILQQDILEFMPYVFQLLSLLLEVREGKGPVPDPYLALFPCLLTPTLWDRPGNVTPLIRLLCAFVRQASSKIQAEGKLMAVLGVFQKMLASKTNDHEGFYLLQNLITHYSMTELQPCMRQVFSLLFQRLSNSKTTKFVKCFIVLVSFYAAKVGVQQLMEMIDSIQPKLFGMVIERVFVLDMNKVSGEIDQKIVCAGSTLILTESGLMLQNYETLWTPLLQGIIQMFELPPDDSNIDGDNFIDIEDTAGYEVAYSQLNFAQPKKYDPLPEVSDTRKFLVENLGKLASIRPGILPTRISQLPVPHQEALQKYCAQYGVQIV</sequence>
<evidence type="ECO:0000256" key="9">
    <source>
        <dbReference type="ARBA" id="ARBA00030693"/>
    </source>
</evidence>
<dbReference type="GO" id="GO:0005635">
    <property type="term" value="C:nuclear envelope"/>
    <property type="evidence" value="ECO:0007669"/>
    <property type="project" value="TreeGrafter"/>
</dbReference>
<dbReference type="Pfam" id="PF03810">
    <property type="entry name" value="IBN_N"/>
    <property type="match status" value="1"/>
</dbReference>